<protein>
    <recommendedName>
        <fullName evidence="4">RING-type E3 ubiquitin transferase</fullName>
        <ecNumber evidence="4">2.3.2.27</ecNumber>
    </recommendedName>
</protein>
<evidence type="ECO:0000256" key="3">
    <source>
        <dbReference type="ARBA" id="ARBA00004906"/>
    </source>
</evidence>
<evidence type="ECO:0000256" key="13">
    <source>
        <dbReference type="ARBA" id="ARBA00023136"/>
    </source>
</evidence>
<keyword evidence="13 15" id="KW-0472">Membrane</keyword>
<comment type="subcellular location">
    <subcellularLocation>
        <location evidence="2">Membrane</location>
        <topology evidence="2">Single-pass membrane protein</topology>
    </subcellularLocation>
</comment>
<evidence type="ECO:0000259" key="16">
    <source>
        <dbReference type="Pfam" id="PF13947"/>
    </source>
</evidence>
<comment type="pathway">
    <text evidence="3">Protein modification; protein ubiquitination.</text>
</comment>
<dbReference type="GO" id="GO:0008270">
    <property type="term" value="F:zinc ion binding"/>
    <property type="evidence" value="ECO:0007669"/>
    <property type="project" value="UniProtKB-KW"/>
</dbReference>
<evidence type="ECO:0000256" key="8">
    <source>
        <dbReference type="ARBA" id="ARBA00022729"/>
    </source>
</evidence>
<accession>A0AAN8U1B1</accession>
<feature type="transmembrane region" description="Helical" evidence="15">
    <location>
        <begin position="43"/>
        <end position="63"/>
    </location>
</feature>
<dbReference type="EMBL" id="JBANQN010000001">
    <property type="protein sequence ID" value="KAK6802597.1"/>
    <property type="molecule type" value="Genomic_DNA"/>
</dbReference>
<name>A0AAN8U1B1_SOLBU</name>
<evidence type="ECO:0000256" key="1">
    <source>
        <dbReference type="ARBA" id="ARBA00000900"/>
    </source>
</evidence>
<keyword evidence="18" id="KW-1185">Reference proteome</keyword>
<comment type="similarity">
    <text evidence="14">Belongs to the RING-type zinc finger family. ATL subfamily.</text>
</comment>
<evidence type="ECO:0000256" key="9">
    <source>
        <dbReference type="ARBA" id="ARBA00022771"/>
    </source>
</evidence>
<evidence type="ECO:0000313" key="17">
    <source>
        <dbReference type="EMBL" id="KAK6802597.1"/>
    </source>
</evidence>
<dbReference type="EC" id="2.3.2.27" evidence="4"/>
<evidence type="ECO:0000313" key="18">
    <source>
        <dbReference type="Proteomes" id="UP001371456"/>
    </source>
</evidence>
<dbReference type="GO" id="GO:0030247">
    <property type="term" value="F:polysaccharide binding"/>
    <property type="evidence" value="ECO:0007669"/>
    <property type="project" value="InterPro"/>
</dbReference>
<dbReference type="PANTHER" id="PTHR46279:SF9">
    <property type="entry name" value="OS01G0116300 PROTEIN"/>
    <property type="match status" value="1"/>
</dbReference>
<dbReference type="InterPro" id="IPR046948">
    <property type="entry name" value="ATL20-22-like"/>
</dbReference>
<dbReference type="Proteomes" id="UP001371456">
    <property type="component" value="Unassembled WGS sequence"/>
</dbReference>
<evidence type="ECO:0000256" key="11">
    <source>
        <dbReference type="ARBA" id="ARBA00022833"/>
    </source>
</evidence>
<keyword evidence="12 15" id="KW-1133">Transmembrane helix</keyword>
<keyword evidence="9" id="KW-0863">Zinc-finger</keyword>
<dbReference type="PANTHER" id="PTHR46279">
    <property type="entry name" value="RING/U-BOX SUPERFAMILY PROTEIN"/>
    <property type="match status" value="1"/>
</dbReference>
<evidence type="ECO:0000256" key="5">
    <source>
        <dbReference type="ARBA" id="ARBA00022679"/>
    </source>
</evidence>
<dbReference type="GO" id="GO:0016020">
    <property type="term" value="C:membrane"/>
    <property type="evidence" value="ECO:0007669"/>
    <property type="project" value="UniProtKB-SubCell"/>
</dbReference>
<proteinExistence type="inferred from homology"/>
<evidence type="ECO:0000256" key="12">
    <source>
        <dbReference type="ARBA" id="ARBA00022989"/>
    </source>
</evidence>
<dbReference type="AlphaFoldDB" id="A0AAN8U1B1"/>
<evidence type="ECO:0000256" key="10">
    <source>
        <dbReference type="ARBA" id="ARBA00022786"/>
    </source>
</evidence>
<dbReference type="Pfam" id="PF13947">
    <property type="entry name" value="GUB_WAK_bind"/>
    <property type="match status" value="1"/>
</dbReference>
<sequence length="124" mass="13857">MLRTTASFHRNKLPAASPCLGRDKLGIKVVHVMGSLQVVSVEMTIFFLLYLLFIMMVLLAMVGDGAYDCRESRCGSYGPSIHFPFRLRHQPEYCGYPGFELSCDRENQTILKLPNSLILSVGGN</sequence>
<evidence type="ECO:0000256" key="2">
    <source>
        <dbReference type="ARBA" id="ARBA00004167"/>
    </source>
</evidence>
<keyword evidence="10" id="KW-0833">Ubl conjugation pathway</keyword>
<evidence type="ECO:0000256" key="15">
    <source>
        <dbReference type="SAM" id="Phobius"/>
    </source>
</evidence>
<evidence type="ECO:0000256" key="6">
    <source>
        <dbReference type="ARBA" id="ARBA00022692"/>
    </source>
</evidence>
<comment type="catalytic activity">
    <reaction evidence="1">
        <text>S-ubiquitinyl-[E2 ubiquitin-conjugating enzyme]-L-cysteine + [acceptor protein]-L-lysine = [E2 ubiquitin-conjugating enzyme]-L-cysteine + N(6)-ubiquitinyl-[acceptor protein]-L-lysine.</text>
        <dbReference type="EC" id="2.3.2.27"/>
    </reaction>
</comment>
<evidence type="ECO:0000256" key="7">
    <source>
        <dbReference type="ARBA" id="ARBA00022723"/>
    </source>
</evidence>
<keyword evidence="7" id="KW-0479">Metal-binding</keyword>
<gene>
    <name evidence="17" type="ORF">RDI58_000377</name>
</gene>
<organism evidence="17 18">
    <name type="scientific">Solanum bulbocastanum</name>
    <name type="common">Wild potato</name>
    <dbReference type="NCBI Taxonomy" id="147425"/>
    <lineage>
        <taxon>Eukaryota</taxon>
        <taxon>Viridiplantae</taxon>
        <taxon>Streptophyta</taxon>
        <taxon>Embryophyta</taxon>
        <taxon>Tracheophyta</taxon>
        <taxon>Spermatophyta</taxon>
        <taxon>Magnoliopsida</taxon>
        <taxon>eudicotyledons</taxon>
        <taxon>Gunneridae</taxon>
        <taxon>Pentapetalae</taxon>
        <taxon>asterids</taxon>
        <taxon>lamiids</taxon>
        <taxon>Solanales</taxon>
        <taxon>Solanaceae</taxon>
        <taxon>Solanoideae</taxon>
        <taxon>Solaneae</taxon>
        <taxon>Solanum</taxon>
    </lineage>
</organism>
<keyword evidence="11" id="KW-0862">Zinc</keyword>
<feature type="domain" description="Wall-associated receptor kinase galacturonan-binding" evidence="16">
    <location>
        <begin position="69"/>
        <end position="116"/>
    </location>
</feature>
<keyword evidence="8" id="KW-0732">Signal</keyword>
<reference evidence="17 18" key="1">
    <citation type="submission" date="2024-02" db="EMBL/GenBank/DDBJ databases">
        <title>de novo genome assembly of Solanum bulbocastanum strain 11H21.</title>
        <authorList>
            <person name="Hosaka A.J."/>
        </authorList>
    </citation>
    <scope>NUCLEOTIDE SEQUENCE [LARGE SCALE GENOMIC DNA]</scope>
    <source>
        <tissue evidence="17">Young leaves</tissue>
    </source>
</reference>
<evidence type="ECO:0000256" key="14">
    <source>
        <dbReference type="ARBA" id="ARBA00024209"/>
    </source>
</evidence>
<dbReference type="InterPro" id="IPR025287">
    <property type="entry name" value="WAK_GUB"/>
</dbReference>
<comment type="caution">
    <text evidence="17">The sequence shown here is derived from an EMBL/GenBank/DDBJ whole genome shotgun (WGS) entry which is preliminary data.</text>
</comment>
<keyword evidence="5" id="KW-0808">Transferase</keyword>
<keyword evidence="6 15" id="KW-0812">Transmembrane</keyword>
<evidence type="ECO:0000256" key="4">
    <source>
        <dbReference type="ARBA" id="ARBA00012483"/>
    </source>
</evidence>
<dbReference type="GO" id="GO:0061630">
    <property type="term" value="F:ubiquitin protein ligase activity"/>
    <property type="evidence" value="ECO:0007669"/>
    <property type="project" value="UniProtKB-EC"/>
</dbReference>